<dbReference type="AlphaFoldDB" id="A0AAD4J8P4"/>
<dbReference type="CDD" id="cd00086">
    <property type="entry name" value="homeodomain"/>
    <property type="match status" value="1"/>
</dbReference>
<keyword evidence="4 8" id="KW-0238">DNA-binding</keyword>
<evidence type="ECO:0000256" key="2">
    <source>
        <dbReference type="ARBA" id="ARBA00006074"/>
    </source>
</evidence>
<comment type="subcellular location">
    <subcellularLocation>
        <location evidence="1 8 9">Nucleus</location>
    </subcellularLocation>
</comment>
<name>A0AAD4J8P4_PERFH</name>
<dbReference type="SMART" id="SM00340">
    <property type="entry name" value="HALZ"/>
    <property type="match status" value="1"/>
</dbReference>
<keyword evidence="5 8" id="KW-0371">Homeobox</keyword>
<feature type="DNA-binding region" description="Homeobox" evidence="8">
    <location>
        <begin position="33"/>
        <end position="61"/>
    </location>
</feature>
<comment type="caution">
    <text evidence="13">The sequence shown here is derived from an EMBL/GenBank/DDBJ whole genome shotgun (WGS) entry which is preliminary data.</text>
</comment>
<dbReference type="SUPFAM" id="SSF46689">
    <property type="entry name" value="Homeodomain-like"/>
    <property type="match status" value="1"/>
</dbReference>
<evidence type="ECO:0000256" key="5">
    <source>
        <dbReference type="ARBA" id="ARBA00023155"/>
    </source>
</evidence>
<evidence type="ECO:0000313" key="14">
    <source>
        <dbReference type="Proteomes" id="UP001190926"/>
    </source>
</evidence>
<dbReference type="InterPro" id="IPR003106">
    <property type="entry name" value="Leu_zip_homeo"/>
</dbReference>
<feature type="domain" description="Homeobox" evidence="12">
    <location>
        <begin position="31"/>
        <end position="60"/>
    </location>
</feature>
<gene>
    <name evidence="13" type="ORF">C2S53_006616</name>
</gene>
<dbReference type="InterPro" id="IPR009057">
    <property type="entry name" value="Homeodomain-like_sf"/>
</dbReference>
<evidence type="ECO:0000313" key="13">
    <source>
        <dbReference type="EMBL" id="KAH6828618.1"/>
    </source>
</evidence>
<dbReference type="InterPro" id="IPR001356">
    <property type="entry name" value="HD"/>
</dbReference>
<dbReference type="Pfam" id="PF02183">
    <property type="entry name" value="HALZ"/>
    <property type="match status" value="1"/>
</dbReference>
<comment type="similarity">
    <text evidence="2">Belongs to the HD-ZIP homeobox family. Class II subfamily.</text>
</comment>
<keyword evidence="7 8" id="KW-0539">Nucleus</keyword>
<dbReference type="PANTHER" id="PTHR45714">
    <property type="entry name" value="HOMEOBOX-LEUCINE ZIPPER PROTEIN HAT14"/>
    <property type="match status" value="1"/>
</dbReference>
<evidence type="ECO:0000256" key="11">
    <source>
        <dbReference type="SAM" id="MobiDB-lite"/>
    </source>
</evidence>
<dbReference type="SMART" id="SM00389">
    <property type="entry name" value="HOX"/>
    <property type="match status" value="1"/>
</dbReference>
<evidence type="ECO:0000256" key="7">
    <source>
        <dbReference type="ARBA" id="ARBA00023242"/>
    </source>
</evidence>
<accession>A0AAD4J8P4</accession>
<dbReference type="EMBL" id="SDAM02000121">
    <property type="protein sequence ID" value="KAH6828618.1"/>
    <property type="molecule type" value="Genomic_DNA"/>
</dbReference>
<evidence type="ECO:0000259" key="12">
    <source>
        <dbReference type="PROSITE" id="PS50071"/>
    </source>
</evidence>
<keyword evidence="14" id="KW-1185">Reference proteome</keyword>
<dbReference type="GO" id="GO:0000981">
    <property type="term" value="F:DNA-binding transcription factor activity, RNA polymerase II-specific"/>
    <property type="evidence" value="ECO:0007669"/>
    <property type="project" value="InterPro"/>
</dbReference>
<dbReference type="PROSITE" id="PS00027">
    <property type="entry name" value="HOMEOBOX_1"/>
    <property type="match status" value="1"/>
</dbReference>
<evidence type="ECO:0000256" key="4">
    <source>
        <dbReference type="ARBA" id="ARBA00023125"/>
    </source>
</evidence>
<feature type="coiled-coil region" evidence="10">
    <location>
        <begin position="52"/>
        <end position="79"/>
    </location>
</feature>
<dbReference type="Gene3D" id="1.10.10.60">
    <property type="entry name" value="Homeodomain-like"/>
    <property type="match status" value="1"/>
</dbReference>
<evidence type="ECO:0000256" key="9">
    <source>
        <dbReference type="RuleBase" id="RU000682"/>
    </source>
</evidence>
<proteinExistence type="inferred from homology"/>
<keyword evidence="3" id="KW-0805">Transcription regulation</keyword>
<organism evidence="13 14">
    <name type="scientific">Perilla frutescens var. hirtella</name>
    <name type="common">Perilla citriodora</name>
    <name type="synonym">Perilla setoyensis</name>
    <dbReference type="NCBI Taxonomy" id="608512"/>
    <lineage>
        <taxon>Eukaryota</taxon>
        <taxon>Viridiplantae</taxon>
        <taxon>Streptophyta</taxon>
        <taxon>Embryophyta</taxon>
        <taxon>Tracheophyta</taxon>
        <taxon>Spermatophyta</taxon>
        <taxon>Magnoliopsida</taxon>
        <taxon>eudicotyledons</taxon>
        <taxon>Gunneridae</taxon>
        <taxon>Pentapetalae</taxon>
        <taxon>asterids</taxon>
        <taxon>lamiids</taxon>
        <taxon>Lamiales</taxon>
        <taxon>Lamiaceae</taxon>
        <taxon>Nepetoideae</taxon>
        <taxon>Elsholtzieae</taxon>
        <taxon>Perilla</taxon>
    </lineage>
</organism>
<evidence type="ECO:0000256" key="6">
    <source>
        <dbReference type="ARBA" id="ARBA00023163"/>
    </source>
</evidence>
<feature type="compositionally biased region" description="Polar residues" evidence="11">
    <location>
        <begin position="10"/>
        <end position="20"/>
    </location>
</feature>
<sequence length="130" mass="15305">MEEHHDRDCNTTLRLSSNQNELKKDNNSHVQKQALAGKLSLKPRQVEVWFQNRRARSKLKKTEVDCQFLKKNCERLSEENCRLKKELVELRSKMKIQKPPPATPWPAPQRCSFHVPKVVKLERCPSCEKD</sequence>
<keyword evidence="6" id="KW-0804">Transcription</keyword>
<dbReference type="InterPro" id="IPR050762">
    <property type="entry name" value="HD-ZIP_Homeobox_LZ_Class_II"/>
</dbReference>
<feature type="region of interest" description="Disordered" evidence="11">
    <location>
        <begin position="1"/>
        <end position="27"/>
    </location>
</feature>
<dbReference type="PROSITE" id="PS50071">
    <property type="entry name" value="HOMEOBOX_2"/>
    <property type="match status" value="1"/>
</dbReference>
<evidence type="ECO:0000256" key="10">
    <source>
        <dbReference type="SAM" id="Coils"/>
    </source>
</evidence>
<reference evidence="13 14" key="1">
    <citation type="journal article" date="2021" name="Nat. Commun.">
        <title>Incipient diploidization of the medicinal plant Perilla within 10,000 years.</title>
        <authorList>
            <person name="Zhang Y."/>
            <person name="Shen Q."/>
            <person name="Leng L."/>
            <person name="Zhang D."/>
            <person name="Chen S."/>
            <person name="Shi Y."/>
            <person name="Ning Z."/>
            <person name="Chen S."/>
        </authorList>
    </citation>
    <scope>NUCLEOTIDE SEQUENCE [LARGE SCALE GENOMIC DNA]</scope>
    <source>
        <strain evidence="14">cv. PC099</strain>
    </source>
</reference>
<dbReference type="GO" id="GO:0005634">
    <property type="term" value="C:nucleus"/>
    <property type="evidence" value="ECO:0007669"/>
    <property type="project" value="UniProtKB-SubCell"/>
</dbReference>
<protein>
    <submittedName>
        <fullName evidence="13">Homeobox-leucine zipper protein family</fullName>
    </submittedName>
</protein>
<evidence type="ECO:0000256" key="3">
    <source>
        <dbReference type="ARBA" id="ARBA00023015"/>
    </source>
</evidence>
<dbReference type="InterPro" id="IPR017970">
    <property type="entry name" value="Homeobox_CS"/>
</dbReference>
<dbReference type="PANTHER" id="PTHR45714:SF72">
    <property type="entry name" value="HOMEOBOX-LEUCINE ZIPPER PROTEIN HOX26-RELATED"/>
    <property type="match status" value="1"/>
</dbReference>
<dbReference type="GO" id="GO:0043565">
    <property type="term" value="F:sequence-specific DNA binding"/>
    <property type="evidence" value="ECO:0007669"/>
    <property type="project" value="InterPro"/>
</dbReference>
<evidence type="ECO:0000256" key="1">
    <source>
        <dbReference type="ARBA" id="ARBA00004123"/>
    </source>
</evidence>
<dbReference type="Proteomes" id="UP001190926">
    <property type="component" value="Unassembled WGS sequence"/>
</dbReference>
<dbReference type="Pfam" id="PF00046">
    <property type="entry name" value="Homeodomain"/>
    <property type="match status" value="1"/>
</dbReference>
<evidence type="ECO:0000256" key="8">
    <source>
        <dbReference type="PROSITE-ProRule" id="PRU00108"/>
    </source>
</evidence>
<keyword evidence="10" id="KW-0175">Coiled coil</keyword>